<evidence type="ECO:0000256" key="5">
    <source>
        <dbReference type="ARBA" id="ARBA00022692"/>
    </source>
</evidence>
<evidence type="ECO:0000256" key="4">
    <source>
        <dbReference type="ARBA" id="ARBA00022519"/>
    </source>
</evidence>
<feature type="domain" description="ABC transporter" evidence="12">
    <location>
        <begin position="406"/>
        <end position="645"/>
    </location>
</feature>
<dbReference type="EMBL" id="JAAXPG010000001">
    <property type="protein sequence ID" value="NKY96411.1"/>
    <property type="molecule type" value="Genomic_DNA"/>
</dbReference>
<dbReference type="RefSeq" id="WP_061079458.1">
    <property type="nucleotide sequence ID" value="NZ_JAAXPG010000001.1"/>
</dbReference>
<gene>
    <name evidence="14" type="ORF">HGB44_01795</name>
</gene>
<dbReference type="InterPro" id="IPR003593">
    <property type="entry name" value="AAA+_ATPase"/>
</dbReference>
<dbReference type="Pfam" id="PF00005">
    <property type="entry name" value="ABC_tran"/>
    <property type="match status" value="1"/>
</dbReference>
<feature type="transmembrane region" description="Helical" evidence="11">
    <location>
        <begin position="321"/>
        <end position="348"/>
    </location>
</feature>
<evidence type="ECO:0000313" key="14">
    <source>
        <dbReference type="EMBL" id="NKY96411.1"/>
    </source>
</evidence>
<reference evidence="14 15" key="1">
    <citation type="submission" date="2020-04" db="EMBL/GenBank/DDBJ databases">
        <title>MicrobeNet Type strains.</title>
        <authorList>
            <person name="Nicholson A.C."/>
        </authorList>
    </citation>
    <scope>NUCLEOTIDE SEQUENCE [LARGE SCALE GENOMIC DNA]</scope>
    <source>
        <strain evidence="14 15">ATCC 23612</strain>
    </source>
</reference>
<dbReference type="InterPro" id="IPR011527">
    <property type="entry name" value="ABC1_TM_dom"/>
</dbReference>
<feature type="domain" description="ABC transmembrane type-1" evidence="13">
    <location>
        <begin position="74"/>
        <end position="368"/>
    </location>
</feature>
<dbReference type="PANTHER" id="PTHR43394:SF1">
    <property type="entry name" value="ATP-BINDING CASSETTE SUB-FAMILY B MEMBER 10, MITOCHONDRIAL"/>
    <property type="match status" value="1"/>
</dbReference>
<dbReference type="Pfam" id="PF00664">
    <property type="entry name" value="ABC_membrane"/>
    <property type="match status" value="1"/>
</dbReference>
<keyword evidence="2" id="KW-0813">Transport</keyword>
<dbReference type="GO" id="GO:0005524">
    <property type="term" value="F:ATP binding"/>
    <property type="evidence" value="ECO:0007669"/>
    <property type="project" value="UniProtKB-KW"/>
</dbReference>
<evidence type="ECO:0000256" key="7">
    <source>
        <dbReference type="ARBA" id="ARBA00022840"/>
    </source>
</evidence>
<dbReference type="FunFam" id="3.40.50.300:FF:001001">
    <property type="entry name" value="Multidrug ABC transporter ATP-binding protein"/>
    <property type="match status" value="1"/>
</dbReference>
<keyword evidence="5 11" id="KW-0812">Transmembrane</keyword>
<proteinExistence type="predicted"/>
<dbReference type="GO" id="GO:0005886">
    <property type="term" value="C:plasma membrane"/>
    <property type="evidence" value="ECO:0007669"/>
    <property type="project" value="UniProtKB-SubCell"/>
</dbReference>
<evidence type="ECO:0000256" key="10">
    <source>
        <dbReference type="SAM" id="MobiDB-lite"/>
    </source>
</evidence>
<feature type="region of interest" description="Disordered" evidence="10">
    <location>
        <begin position="1"/>
        <end position="46"/>
    </location>
</feature>
<dbReference type="AlphaFoldDB" id="A0A7X6M8A7"/>
<evidence type="ECO:0000259" key="12">
    <source>
        <dbReference type="PROSITE" id="PS50893"/>
    </source>
</evidence>
<dbReference type="Gene3D" id="3.40.50.300">
    <property type="entry name" value="P-loop containing nucleotide triphosphate hydrolases"/>
    <property type="match status" value="1"/>
</dbReference>
<keyword evidence="6" id="KW-0547">Nucleotide-binding</keyword>
<dbReference type="InterPro" id="IPR036640">
    <property type="entry name" value="ABC1_TM_sf"/>
</dbReference>
<dbReference type="GO" id="GO:0015421">
    <property type="term" value="F:ABC-type oligopeptide transporter activity"/>
    <property type="evidence" value="ECO:0007669"/>
    <property type="project" value="TreeGrafter"/>
</dbReference>
<keyword evidence="8 11" id="KW-1133">Transmembrane helix</keyword>
<dbReference type="GO" id="GO:0016887">
    <property type="term" value="F:ATP hydrolysis activity"/>
    <property type="evidence" value="ECO:0007669"/>
    <property type="project" value="InterPro"/>
</dbReference>
<feature type="compositionally biased region" description="Low complexity" evidence="10">
    <location>
        <begin position="16"/>
        <end position="32"/>
    </location>
</feature>
<keyword evidence="15" id="KW-1185">Reference proteome</keyword>
<dbReference type="SUPFAM" id="SSF90123">
    <property type="entry name" value="ABC transporter transmembrane region"/>
    <property type="match status" value="1"/>
</dbReference>
<comment type="subcellular location">
    <subcellularLocation>
        <location evidence="1">Cell membrane</location>
        <topology evidence="1">Multi-pass membrane protein</topology>
    </subcellularLocation>
</comment>
<dbReference type="PROSITE" id="PS50929">
    <property type="entry name" value="ABC_TM1F"/>
    <property type="match status" value="1"/>
</dbReference>
<feature type="transmembrane region" description="Helical" evidence="11">
    <location>
        <begin position="72"/>
        <end position="94"/>
    </location>
</feature>
<evidence type="ECO:0000313" key="15">
    <source>
        <dbReference type="Proteomes" id="UP000553209"/>
    </source>
</evidence>
<evidence type="ECO:0000256" key="6">
    <source>
        <dbReference type="ARBA" id="ARBA00022741"/>
    </source>
</evidence>
<dbReference type="SMART" id="SM00382">
    <property type="entry name" value="AAA"/>
    <property type="match status" value="1"/>
</dbReference>
<dbReference type="SUPFAM" id="SSF52540">
    <property type="entry name" value="P-loop containing nucleoside triphosphate hydrolases"/>
    <property type="match status" value="1"/>
</dbReference>
<feature type="transmembrane region" description="Helical" evidence="11">
    <location>
        <begin position="124"/>
        <end position="148"/>
    </location>
</feature>
<dbReference type="InterPro" id="IPR003439">
    <property type="entry name" value="ABC_transporter-like_ATP-bd"/>
</dbReference>
<accession>A0A7X6M8A7</accession>
<sequence length="650" mass="68520">MTRAADDAETLGPPEASAASRTSDASTASRASGTPAAPVPAPTEHRATGLPIAPVAAVWRRLRRAGREHGRLLAVVVLLYGTAALMALASPWILGLIIDTVRAGGASAGPLSGTADQTASRVDVLAGLIVVALVLHAGFTLASVAASIRFGESVLAELREEFVRAVLRLPMGVVERAGTGDLVARTGRDIGHLSHTVRVSVPVMAVSSVTLVVVTTALAVLHPLLLLAWLPSLPVLWVSTRWYARRAPDGYVRELGTYSELTQSVTDTVEGAHTIESLGRQARRIALNEQKVGRAYAAERYTLWLRCVWYPPLELGYMLPIALTFLVAGLLYADGSLSLGGIATAVFLSRQMGRPLDQLLDQVDSLMMGFTSMRRLLGVELAGEPAGKAPLPSVADAPRTARPGEVRVEDVRFGYTGTEVLHGVDLVLAPGERLAVVGPSGAGKSTLGKLIAGVHPPTSGGVRVSGAPVSALPPEERRARAILLSQESHMFRGTIAENLALALDRPEGAAAVDEERLWEALAAVDAESWVRALPDGLGTRVGSGDAPLDPAHVQQLALARVVLADPDVLVLDEATSLMDPRSARHLERSLAGVLSGRTVVAIAHRLHTAHDADRIAVVEDGRISELGSHDELLARGGSYADLWRAWHGAG</sequence>
<evidence type="ECO:0000256" key="9">
    <source>
        <dbReference type="ARBA" id="ARBA00023136"/>
    </source>
</evidence>
<keyword evidence="3" id="KW-1003">Cell membrane</keyword>
<dbReference type="PROSITE" id="PS50893">
    <property type="entry name" value="ABC_TRANSPORTER_2"/>
    <property type="match status" value="1"/>
</dbReference>
<dbReference type="InterPro" id="IPR027417">
    <property type="entry name" value="P-loop_NTPase"/>
</dbReference>
<keyword evidence="7 14" id="KW-0067">ATP-binding</keyword>
<keyword evidence="4" id="KW-0997">Cell inner membrane</keyword>
<evidence type="ECO:0000256" key="2">
    <source>
        <dbReference type="ARBA" id="ARBA00022448"/>
    </source>
</evidence>
<keyword evidence="9 11" id="KW-0472">Membrane</keyword>
<evidence type="ECO:0000259" key="13">
    <source>
        <dbReference type="PROSITE" id="PS50929"/>
    </source>
</evidence>
<name>A0A7X6M8A7_9ACTN</name>
<feature type="transmembrane region" description="Helical" evidence="11">
    <location>
        <begin position="203"/>
        <end position="230"/>
    </location>
</feature>
<dbReference type="Gene3D" id="1.20.1560.10">
    <property type="entry name" value="ABC transporter type 1, transmembrane domain"/>
    <property type="match status" value="1"/>
</dbReference>
<dbReference type="PANTHER" id="PTHR43394">
    <property type="entry name" value="ATP-DEPENDENT PERMEASE MDL1, MITOCHONDRIAL"/>
    <property type="match status" value="1"/>
</dbReference>
<dbReference type="Proteomes" id="UP000553209">
    <property type="component" value="Unassembled WGS sequence"/>
</dbReference>
<dbReference type="InterPro" id="IPR039421">
    <property type="entry name" value="Type_1_exporter"/>
</dbReference>
<evidence type="ECO:0000256" key="8">
    <source>
        <dbReference type="ARBA" id="ARBA00022989"/>
    </source>
</evidence>
<comment type="caution">
    <text evidence="14">The sequence shown here is derived from an EMBL/GenBank/DDBJ whole genome shotgun (WGS) entry which is preliminary data.</text>
</comment>
<evidence type="ECO:0000256" key="1">
    <source>
        <dbReference type="ARBA" id="ARBA00004651"/>
    </source>
</evidence>
<organism evidence="14 15">
    <name type="scientific">Nocardiopsis alborubida</name>
    <dbReference type="NCBI Taxonomy" id="146802"/>
    <lineage>
        <taxon>Bacteria</taxon>
        <taxon>Bacillati</taxon>
        <taxon>Actinomycetota</taxon>
        <taxon>Actinomycetes</taxon>
        <taxon>Streptosporangiales</taxon>
        <taxon>Nocardiopsidaceae</taxon>
        <taxon>Nocardiopsis</taxon>
    </lineage>
</organism>
<protein>
    <submittedName>
        <fullName evidence="14">ABC transporter ATP-binding protein</fullName>
    </submittedName>
</protein>
<evidence type="ECO:0000256" key="11">
    <source>
        <dbReference type="SAM" id="Phobius"/>
    </source>
</evidence>
<evidence type="ECO:0000256" key="3">
    <source>
        <dbReference type="ARBA" id="ARBA00022475"/>
    </source>
</evidence>